<feature type="compositionally biased region" description="Polar residues" evidence="1">
    <location>
        <begin position="169"/>
        <end position="183"/>
    </location>
</feature>
<feature type="region of interest" description="Disordered" evidence="1">
    <location>
        <begin position="303"/>
        <end position="410"/>
    </location>
</feature>
<evidence type="ECO:0000313" key="4">
    <source>
        <dbReference type="Proteomes" id="UP001217754"/>
    </source>
</evidence>
<proteinExistence type="predicted"/>
<evidence type="ECO:0008006" key="5">
    <source>
        <dbReference type="Google" id="ProtNLM"/>
    </source>
</evidence>
<feature type="transmembrane region" description="Helical" evidence="2">
    <location>
        <begin position="495"/>
        <end position="516"/>
    </location>
</feature>
<feature type="region of interest" description="Disordered" evidence="1">
    <location>
        <begin position="789"/>
        <end position="827"/>
    </location>
</feature>
<keyword evidence="2" id="KW-0812">Transmembrane</keyword>
<sequence>MSEPSANPPPSLRIKRATGAAGAAGRARSSSMGERMTRSDSAPAGHRPRGKSLGEKDAVPPGAMARAKGWLTAPFESHDESIPRSERRMDLARLVPFTSRTEAVPALPKYLSGTDAPQSILYPPSPAMQPNPSTGTTQSAPGRTPHLTIQVPEVVRGLEPVPPSPAVPETQSAPQSRRGSIATTVIGAASSMNPLPRISSMWGGRNDETQSHSSHPSDHDHDEESSSRHWSSYVTPSLWRRGSGTDELRRDDERLHSDRMVDYLDVLDPAVGVFNTLQDFSNSVMLPHIPWIYDRRPTINIGRVVGDTAPDDPMSPLSPVGPDDPRFETRSAPPAPDEAEGGEAMRPSRSQHSAISMPAAPDTEQPTAAPHELKADAERLGPPASSETRTSSDDKVDAHIDSLDEYPDDDYDDPHTERWWSLDADERAELDHHIRHLLTNKSKTKRVIRGFWNFVRTPTGFILTTYGLLITGWGMLIMLLIIPWAHVGDKHTQRYWIEICDQVLCALFAAVGLGFAPFRAVDTYRMAYIAHYHFLTYKRRRLLHLPKLKNENELPRYSQGRIERMLASKDGTSAAPEEEEGGKAKELTEPTKHLAALGVKHATGGHAKEVYGVENFFGPLPGQPGAVRHAPDELQKERLKRSPSLDSLVDKDTGEVSVLTPTEQATLQHHQRLFHASHTFYRYCETATHCPFPLRLMMTIVILLDCHSVLQGTLGGITWGIYYERRPTALTATIITCSLSCNAMAGILIWQGGRRTRKTEVVERQVKLALEERAIERMERKRRKAALLEAQAQAQEHLQPGSPSRSRPSGSSLPSSPLQDHPLGETV</sequence>
<feature type="compositionally biased region" description="Low complexity" evidence="1">
    <location>
        <begin position="789"/>
        <end position="818"/>
    </location>
</feature>
<feature type="compositionally biased region" description="Low complexity" evidence="1">
    <location>
        <begin position="17"/>
        <end position="31"/>
    </location>
</feature>
<keyword evidence="2" id="KW-0472">Membrane</keyword>
<feature type="compositionally biased region" description="Basic and acidic residues" evidence="1">
    <location>
        <begin position="390"/>
        <end position="402"/>
    </location>
</feature>
<dbReference type="InterPro" id="IPR021369">
    <property type="entry name" value="DUF2985"/>
</dbReference>
<feature type="transmembrane region" description="Helical" evidence="2">
    <location>
        <begin position="728"/>
        <end position="750"/>
    </location>
</feature>
<dbReference type="PANTHER" id="PTHR35872">
    <property type="entry name" value="INTEGRAL MEMBRANE PROTEIN (AFU_ORTHOLOGUE AFUA_5G07110)"/>
    <property type="match status" value="1"/>
</dbReference>
<dbReference type="AlphaFoldDB" id="A0AAF0J939"/>
<reference evidence="3" key="1">
    <citation type="submission" date="2023-03" db="EMBL/GenBank/DDBJ databases">
        <title>Mating type loci evolution in Malassezia.</title>
        <authorList>
            <person name="Coelho M.A."/>
        </authorList>
    </citation>
    <scope>NUCLEOTIDE SEQUENCE</scope>
    <source>
        <strain evidence="3">CBS 9431</strain>
    </source>
</reference>
<feature type="transmembrane region" description="Helical" evidence="2">
    <location>
        <begin position="461"/>
        <end position="483"/>
    </location>
</feature>
<organism evidence="3 4">
    <name type="scientific">Malassezia japonica</name>
    <dbReference type="NCBI Taxonomy" id="223818"/>
    <lineage>
        <taxon>Eukaryota</taxon>
        <taxon>Fungi</taxon>
        <taxon>Dikarya</taxon>
        <taxon>Basidiomycota</taxon>
        <taxon>Ustilaginomycotina</taxon>
        <taxon>Malasseziomycetes</taxon>
        <taxon>Malasseziales</taxon>
        <taxon>Malasseziaceae</taxon>
        <taxon>Malassezia</taxon>
    </lineage>
</organism>
<feature type="region of interest" description="Disordered" evidence="1">
    <location>
        <begin position="567"/>
        <end position="586"/>
    </location>
</feature>
<feature type="compositionally biased region" description="Basic and acidic residues" evidence="1">
    <location>
        <begin position="205"/>
        <end position="227"/>
    </location>
</feature>
<dbReference type="Pfam" id="PF11204">
    <property type="entry name" value="DUF2985"/>
    <property type="match status" value="1"/>
</dbReference>
<evidence type="ECO:0000256" key="1">
    <source>
        <dbReference type="SAM" id="MobiDB-lite"/>
    </source>
</evidence>
<keyword evidence="2" id="KW-1133">Transmembrane helix</keyword>
<dbReference type="EMBL" id="CP119959">
    <property type="protein sequence ID" value="WFD38292.1"/>
    <property type="molecule type" value="Genomic_DNA"/>
</dbReference>
<evidence type="ECO:0000256" key="2">
    <source>
        <dbReference type="SAM" id="Phobius"/>
    </source>
</evidence>
<evidence type="ECO:0000313" key="3">
    <source>
        <dbReference type="EMBL" id="WFD38292.1"/>
    </source>
</evidence>
<dbReference type="PANTHER" id="PTHR35872:SF2">
    <property type="entry name" value="INTEGRAL MEMBRANE PROTEIN (AFU_ORTHOLOGUE AFUA_5G07110)"/>
    <property type="match status" value="1"/>
</dbReference>
<dbReference type="Proteomes" id="UP001217754">
    <property type="component" value="Chromosome 2"/>
</dbReference>
<protein>
    <recommendedName>
        <fullName evidence="5">Integral membrane protein</fullName>
    </recommendedName>
</protein>
<feature type="region of interest" description="Disordered" evidence="1">
    <location>
        <begin position="158"/>
        <end position="233"/>
    </location>
</feature>
<feature type="region of interest" description="Disordered" evidence="1">
    <location>
        <begin position="1"/>
        <end position="84"/>
    </location>
</feature>
<keyword evidence="4" id="KW-1185">Reference proteome</keyword>
<gene>
    <name evidence="3" type="ORF">MJAP1_001243</name>
</gene>
<accession>A0AAF0J939</accession>
<feature type="compositionally biased region" description="Pro residues" evidence="1">
    <location>
        <begin position="1"/>
        <end position="11"/>
    </location>
</feature>
<dbReference type="GeneID" id="85224892"/>
<name>A0AAF0J939_9BASI</name>
<dbReference type="RefSeq" id="XP_060121189.1">
    <property type="nucleotide sequence ID" value="XM_060265206.1"/>
</dbReference>